<dbReference type="CDD" id="cd16841">
    <property type="entry name" value="RraA_family"/>
    <property type="match status" value="1"/>
</dbReference>
<evidence type="ECO:0000256" key="4">
    <source>
        <dbReference type="ARBA" id="ARBA00030169"/>
    </source>
</evidence>
<evidence type="ECO:0000313" key="7">
    <source>
        <dbReference type="Proteomes" id="UP000264036"/>
    </source>
</evidence>
<dbReference type="PANTHER" id="PTHR33254:SF4">
    <property type="entry name" value="4-HYDROXY-4-METHYL-2-OXOGLUTARATE ALDOLASE 3-RELATED"/>
    <property type="match status" value="1"/>
</dbReference>
<feature type="binding site" evidence="5">
    <location>
        <position position="101"/>
    </location>
    <ligand>
        <name>substrate</name>
    </ligand>
</feature>
<dbReference type="AlphaFoldDB" id="A0A356LAI6"/>
<feature type="binding site" evidence="5">
    <location>
        <position position="102"/>
    </location>
    <ligand>
        <name>Mg(2+)</name>
        <dbReference type="ChEBI" id="CHEBI:18420"/>
    </ligand>
</feature>
<keyword evidence="6" id="KW-0808">Transferase</keyword>
<dbReference type="Gene3D" id="3.50.30.40">
    <property type="entry name" value="Ribonuclease E inhibitor RraA/RraA-like"/>
    <property type="match status" value="1"/>
</dbReference>
<dbReference type="GO" id="GO:0046872">
    <property type="term" value="F:metal ion binding"/>
    <property type="evidence" value="ECO:0007669"/>
    <property type="project" value="UniProtKB-KW"/>
</dbReference>
<reference evidence="6 7" key="1">
    <citation type="journal article" date="2018" name="Nat. Biotechnol.">
        <title>A standardized bacterial taxonomy based on genome phylogeny substantially revises the tree of life.</title>
        <authorList>
            <person name="Parks D.H."/>
            <person name="Chuvochina M."/>
            <person name="Waite D.W."/>
            <person name="Rinke C."/>
            <person name="Skarshewski A."/>
            <person name="Chaumeil P.A."/>
            <person name="Hugenholtz P."/>
        </authorList>
    </citation>
    <scope>NUCLEOTIDE SEQUENCE [LARGE SCALE GENOMIC DNA]</scope>
    <source>
        <strain evidence="6">UBA10707</strain>
    </source>
</reference>
<sequence>MNQTCAGWLTSTLLADRGAHVLGSRIKPLRPGARLHGRALTISVPPGDNLAIHAALASARAGDVLVIDGGAYTERALMGGIMCTQAFRAGIAGIIIDGAIRDIAELRVMDMPVFAIDAVPAGPTKNGPGSILRPIACGGVAIYPGDWIFGDDDGVVAYRHSAREDLLDSAKEKYVAEQKRLAAIADGVLTPPWLQEALKKSAIDTASRSDF</sequence>
<organism evidence="6 7">
    <name type="scientific">Advenella kashmirensis</name>
    <dbReference type="NCBI Taxonomy" id="310575"/>
    <lineage>
        <taxon>Bacteria</taxon>
        <taxon>Pseudomonadati</taxon>
        <taxon>Pseudomonadota</taxon>
        <taxon>Betaproteobacteria</taxon>
        <taxon>Burkholderiales</taxon>
        <taxon>Alcaligenaceae</taxon>
    </lineage>
</organism>
<protein>
    <recommendedName>
        <fullName evidence="2">Putative 4-hydroxy-4-methyl-2-oxoglutarate aldolase</fullName>
    </recommendedName>
    <alternativeName>
        <fullName evidence="3">Regulator of ribonuclease activity homolog</fullName>
    </alternativeName>
    <alternativeName>
        <fullName evidence="4">RraA-like protein</fullName>
    </alternativeName>
</protein>
<dbReference type="InterPro" id="IPR005493">
    <property type="entry name" value="RraA/RraA-like"/>
</dbReference>
<comment type="cofactor">
    <cofactor evidence="1">
        <name>a divalent metal cation</name>
        <dbReference type="ChEBI" id="CHEBI:60240"/>
    </cofactor>
</comment>
<name>A0A356LAI6_9BURK</name>
<dbReference type="Proteomes" id="UP000264036">
    <property type="component" value="Unassembled WGS sequence"/>
</dbReference>
<evidence type="ECO:0000256" key="5">
    <source>
        <dbReference type="PIRSR" id="PIRSR605493-1"/>
    </source>
</evidence>
<dbReference type="Pfam" id="PF03737">
    <property type="entry name" value="RraA-like"/>
    <property type="match status" value="1"/>
</dbReference>
<evidence type="ECO:0000256" key="3">
    <source>
        <dbReference type="ARBA" id="ARBA00029596"/>
    </source>
</evidence>
<dbReference type="InterPro" id="IPR036704">
    <property type="entry name" value="RraA/RraA-like_sf"/>
</dbReference>
<keyword evidence="5" id="KW-0479">Metal-binding</keyword>
<comment type="cofactor">
    <cofactor evidence="5">
        <name>Mg(2+)</name>
        <dbReference type="ChEBI" id="CHEBI:18420"/>
    </cofactor>
</comment>
<evidence type="ECO:0000313" key="6">
    <source>
        <dbReference type="EMBL" id="HBP27962.1"/>
    </source>
</evidence>
<keyword evidence="5" id="KW-0460">Magnesium</keyword>
<feature type="binding site" evidence="5">
    <location>
        <begin position="79"/>
        <end position="82"/>
    </location>
    <ligand>
        <name>substrate</name>
    </ligand>
</feature>
<accession>A0A356LAI6</accession>
<evidence type="ECO:0000256" key="2">
    <source>
        <dbReference type="ARBA" id="ARBA00016549"/>
    </source>
</evidence>
<dbReference type="EMBL" id="DOEK01000004">
    <property type="protein sequence ID" value="HBP27962.1"/>
    <property type="molecule type" value="Genomic_DNA"/>
</dbReference>
<proteinExistence type="predicted"/>
<evidence type="ECO:0000256" key="1">
    <source>
        <dbReference type="ARBA" id="ARBA00001968"/>
    </source>
</evidence>
<dbReference type="GO" id="GO:0008168">
    <property type="term" value="F:methyltransferase activity"/>
    <property type="evidence" value="ECO:0007669"/>
    <property type="project" value="UniProtKB-KW"/>
</dbReference>
<dbReference type="PANTHER" id="PTHR33254">
    <property type="entry name" value="4-HYDROXY-4-METHYL-2-OXOGLUTARATE ALDOLASE 3-RELATED"/>
    <property type="match status" value="1"/>
</dbReference>
<comment type="caution">
    <text evidence="6">The sequence shown here is derived from an EMBL/GenBank/DDBJ whole genome shotgun (WGS) entry which is preliminary data.</text>
</comment>
<gene>
    <name evidence="6" type="ORF">DD666_00925</name>
</gene>
<keyword evidence="6" id="KW-0489">Methyltransferase</keyword>
<dbReference type="GO" id="GO:0032259">
    <property type="term" value="P:methylation"/>
    <property type="evidence" value="ECO:0007669"/>
    <property type="project" value="UniProtKB-KW"/>
</dbReference>
<dbReference type="SUPFAM" id="SSF89562">
    <property type="entry name" value="RraA-like"/>
    <property type="match status" value="1"/>
</dbReference>